<comment type="caution">
    <text evidence="1">The sequence shown here is derived from an EMBL/GenBank/DDBJ whole genome shotgun (WGS) entry which is preliminary data.</text>
</comment>
<dbReference type="OrthoDB" id="4347435at2759"/>
<gene>
    <name evidence="1" type="ORF">N7532_010369</name>
</gene>
<dbReference type="RefSeq" id="XP_056470276.1">
    <property type="nucleotide sequence ID" value="XM_056622860.1"/>
</dbReference>
<reference evidence="1" key="2">
    <citation type="journal article" date="2023" name="IMA Fungus">
        <title>Comparative genomic study of the Penicillium genus elucidates a diverse pangenome and 15 lateral gene transfer events.</title>
        <authorList>
            <person name="Petersen C."/>
            <person name="Sorensen T."/>
            <person name="Nielsen M.R."/>
            <person name="Sondergaard T.E."/>
            <person name="Sorensen J.L."/>
            <person name="Fitzpatrick D.A."/>
            <person name="Frisvad J.C."/>
            <person name="Nielsen K.L."/>
        </authorList>
    </citation>
    <scope>NUCLEOTIDE SEQUENCE</scope>
    <source>
        <strain evidence="1">IBT 30761</strain>
    </source>
</reference>
<protein>
    <submittedName>
        <fullName evidence="1">Uncharacterized protein</fullName>
    </submittedName>
</protein>
<dbReference type="GeneID" id="81361839"/>
<keyword evidence="2" id="KW-1185">Reference proteome</keyword>
<dbReference type="AlphaFoldDB" id="A0A9W9EPG0"/>
<sequence length="79" mass="9242">MYRNTVIRPGYCPFCLWNEDLAGEDRLKSSNLKQLIEDEYILGEQEHGARLVCGYGQTFVDERSLRHHLHNTHKLNKAI</sequence>
<dbReference type="EMBL" id="JAPQKI010000010">
    <property type="protein sequence ID" value="KAJ5085598.1"/>
    <property type="molecule type" value="Genomic_DNA"/>
</dbReference>
<reference evidence="1" key="1">
    <citation type="submission" date="2022-11" db="EMBL/GenBank/DDBJ databases">
        <authorList>
            <person name="Petersen C."/>
        </authorList>
    </citation>
    <scope>NUCLEOTIDE SEQUENCE</scope>
    <source>
        <strain evidence="1">IBT 30761</strain>
    </source>
</reference>
<name>A0A9W9EPG0_9EURO</name>
<evidence type="ECO:0000313" key="1">
    <source>
        <dbReference type="EMBL" id="KAJ5085598.1"/>
    </source>
</evidence>
<proteinExistence type="predicted"/>
<accession>A0A9W9EPG0</accession>
<evidence type="ECO:0000313" key="2">
    <source>
        <dbReference type="Proteomes" id="UP001149074"/>
    </source>
</evidence>
<dbReference type="Proteomes" id="UP001149074">
    <property type="component" value="Unassembled WGS sequence"/>
</dbReference>
<organism evidence="1 2">
    <name type="scientific">Penicillium argentinense</name>
    <dbReference type="NCBI Taxonomy" id="1131581"/>
    <lineage>
        <taxon>Eukaryota</taxon>
        <taxon>Fungi</taxon>
        <taxon>Dikarya</taxon>
        <taxon>Ascomycota</taxon>
        <taxon>Pezizomycotina</taxon>
        <taxon>Eurotiomycetes</taxon>
        <taxon>Eurotiomycetidae</taxon>
        <taxon>Eurotiales</taxon>
        <taxon>Aspergillaceae</taxon>
        <taxon>Penicillium</taxon>
    </lineage>
</organism>